<proteinExistence type="predicted"/>
<name>X0W0H7_9ZZZZ</name>
<protein>
    <submittedName>
        <fullName evidence="1">Uncharacterized protein</fullName>
    </submittedName>
</protein>
<dbReference type="EMBL" id="BARS01035288">
    <property type="protein sequence ID" value="GAG16852.1"/>
    <property type="molecule type" value="Genomic_DNA"/>
</dbReference>
<accession>X0W0H7</accession>
<sequence length="94" mass="10765">MEYARLKAMDLNDPKIIAKQKKMPVGKIGNLSVGRLISGSNLISMNMHARDLDYVSALAANYNTEERIFMTLKKCEEYGINTIVLKNHNFKQFR</sequence>
<reference evidence="1" key="1">
    <citation type="journal article" date="2014" name="Front. Microbiol.">
        <title>High frequency of phylogenetically diverse reductive dehalogenase-homologous genes in deep subseafloor sedimentary metagenomes.</title>
        <authorList>
            <person name="Kawai M."/>
            <person name="Futagami T."/>
            <person name="Toyoda A."/>
            <person name="Takaki Y."/>
            <person name="Nishi S."/>
            <person name="Hori S."/>
            <person name="Arai W."/>
            <person name="Tsubouchi T."/>
            <person name="Morono Y."/>
            <person name="Uchiyama I."/>
            <person name="Ito T."/>
            <person name="Fujiyama A."/>
            <person name="Inagaki F."/>
            <person name="Takami H."/>
        </authorList>
    </citation>
    <scope>NUCLEOTIDE SEQUENCE</scope>
    <source>
        <strain evidence="1">Expedition CK06-06</strain>
    </source>
</reference>
<organism evidence="1">
    <name type="scientific">marine sediment metagenome</name>
    <dbReference type="NCBI Taxonomy" id="412755"/>
    <lineage>
        <taxon>unclassified sequences</taxon>
        <taxon>metagenomes</taxon>
        <taxon>ecological metagenomes</taxon>
    </lineage>
</organism>
<gene>
    <name evidence="1" type="ORF">S01H1_54388</name>
</gene>
<dbReference type="AlphaFoldDB" id="X0W0H7"/>
<feature type="non-terminal residue" evidence="1">
    <location>
        <position position="94"/>
    </location>
</feature>
<comment type="caution">
    <text evidence="1">The sequence shown here is derived from an EMBL/GenBank/DDBJ whole genome shotgun (WGS) entry which is preliminary data.</text>
</comment>
<evidence type="ECO:0000313" key="1">
    <source>
        <dbReference type="EMBL" id="GAG16852.1"/>
    </source>
</evidence>